<dbReference type="GO" id="GO:0009234">
    <property type="term" value="P:menaquinone biosynthetic process"/>
    <property type="evidence" value="ECO:0007669"/>
    <property type="project" value="InterPro"/>
</dbReference>
<dbReference type="InterPro" id="IPR001753">
    <property type="entry name" value="Enoyl-CoA_hydra/iso"/>
</dbReference>
<dbReference type="PROSITE" id="PS00166">
    <property type="entry name" value="ENOYL_COA_HYDRATASE"/>
    <property type="match status" value="1"/>
</dbReference>
<feature type="compositionally biased region" description="Low complexity" evidence="5">
    <location>
        <begin position="34"/>
        <end position="51"/>
    </location>
</feature>
<dbReference type="InterPro" id="IPR018376">
    <property type="entry name" value="Enoyl-CoA_hyd/isom_CS"/>
</dbReference>
<reference evidence="6 7" key="1">
    <citation type="journal article" date="2012" name="Genome Biol.">
        <title>The genome of the polar eukaryotic microalga coccomyxa subellipsoidea reveals traits of cold adaptation.</title>
        <authorList>
            <person name="Blanc G."/>
            <person name="Agarkova I."/>
            <person name="Grimwood J."/>
            <person name="Kuo A."/>
            <person name="Brueggeman A."/>
            <person name="Dunigan D."/>
            <person name="Gurnon J."/>
            <person name="Ladunga I."/>
            <person name="Lindquist E."/>
            <person name="Lucas S."/>
            <person name="Pangilinan J."/>
            <person name="Proschold T."/>
            <person name="Salamov A."/>
            <person name="Schmutz J."/>
            <person name="Weeks D."/>
            <person name="Yamada T."/>
            <person name="Claverie J.M."/>
            <person name="Grigoriev I."/>
            <person name="Van Etten J."/>
            <person name="Lomsadze A."/>
            <person name="Borodovsky M."/>
        </authorList>
    </citation>
    <scope>NUCLEOTIDE SEQUENCE [LARGE SCALE GENOMIC DNA]</scope>
    <source>
        <strain evidence="6 7">C-169</strain>
    </source>
</reference>
<dbReference type="GO" id="GO:0005829">
    <property type="term" value="C:cytosol"/>
    <property type="evidence" value="ECO:0007669"/>
    <property type="project" value="TreeGrafter"/>
</dbReference>
<dbReference type="InterPro" id="IPR029045">
    <property type="entry name" value="ClpP/crotonase-like_dom_sf"/>
</dbReference>
<dbReference type="RefSeq" id="XP_005645253.1">
    <property type="nucleotide sequence ID" value="XM_005645196.1"/>
</dbReference>
<dbReference type="GO" id="GO:0008935">
    <property type="term" value="F:1,4-dihydroxy-2-naphthoyl-CoA synthase activity"/>
    <property type="evidence" value="ECO:0007669"/>
    <property type="project" value="UniProtKB-EC"/>
</dbReference>
<keyword evidence="7" id="KW-1185">Reference proteome</keyword>
<dbReference type="PANTHER" id="PTHR43113:SF1">
    <property type="entry name" value="1,4-DIHYDROXY-2-NAPHTHOYL-COA SYNTHASE, PEROXISOMAL"/>
    <property type="match status" value="1"/>
</dbReference>
<gene>
    <name evidence="6" type="ORF">COCSUDRAFT_37599</name>
</gene>
<organism evidence="6 7">
    <name type="scientific">Coccomyxa subellipsoidea (strain C-169)</name>
    <name type="common">Green microalga</name>
    <dbReference type="NCBI Taxonomy" id="574566"/>
    <lineage>
        <taxon>Eukaryota</taxon>
        <taxon>Viridiplantae</taxon>
        <taxon>Chlorophyta</taxon>
        <taxon>core chlorophytes</taxon>
        <taxon>Trebouxiophyceae</taxon>
        <taxon>Trebouxiophyceae incertae sedis</taxon>
        <taxon>Coccomyxaceae</taxon>
        <taxon>Coccomyxa</taxon>
        <taxon>Coccomyxa subellipsoidea</taxon>
    </lineage>
</organism>
<evidence type="ECO:0000313" key="7">
    <source>
        <dbReference type="Proteomes" id="UP000007264"/>
    </source>
</evidence>
<feature type="region of interest" description="Disordered" evidence="5">
    <location>
        <begin position="34"/>
        <end position="55"/>
    </location>
</feature>
<dbReference type="eggNOG" id="KOG1680">
    <property type="taxonomic scope" value="Eukaryota"/>
</dbReference>
<dbReference type="Gene3D" id="1.10.12.10">
    <property type="entry name" value="Lyase 2-enoyl-coa Hydratase, Chain A, domain 2"/>
    <property type="match status" value="1"/>
</dbReference>
<dbReference type="InterPro" id="IPR010198">
    <property type="entry name" value="DHNA-CoA_synthase_MenB"/>
</dbReference>
<evidence type="ECO:0000256" key="2">
    <source>
        <dbReference type="ARBA" id="ARBA00023239"/>
    </source>
</evidence>
<protein>
    <recommendedName>
        <fullName evidence="3">1,4-dihydroxy-2-naphthoyl-CoA synthase</fullName>
        <ecNumber evidence="3">4.1.3.36</ecNumber>
    </recommendedName>
</protein>
<dbReference type="InterPro" id="IPR014748">
    <property type="entry name" value="Enoyl-CoA_hydra_C"/>
</dbReference>
<comment type="catalytic activity">
    <reaction evidence="1">
        <text>2-succinylbenzoyl-CoA + H(+) = 1,4-dihydroxy-2-naphthoyl-CoA + H2O</text>
        <dbReference type="Rhea" id="RHEA:26562"/>
        <dbReference type="ChEBI" id="CHEBI:15377"/>
        <dbReference type="ChEBI" id="CHEBI:15378"/>
        <dbReference type="ChEBI" id="CHEBI:57364"/>
        <dbReference type="ChEBI" id="CHEBI:58897"/>
        <dbReference type="EC" id="4.1.3.36"/>
    </reaction>
</comment>
<dbReference type="FunFam" id="3.90.226.10:FF:000003">
    <property type="entry name" value="1,4-dihydroxy-2-naphthoyl-CoA synthase"/>
    <property type="match status" value="1"/>
</dbReference>
<dbReference type="KEGG" id="csl:COCSUDRAFT_37599"/>
<dbReference type="HAMAP" id="MF_01934">
    <property type="entry name" value="MenB"/>
    <property type="match status" value="1"/>
</dbReference>
<dbReference type="PANTHER" id="PTHR43113">
    <property type="entry name" value="NUCLEOSIDE-DIPHOSPHATE-SUGAR EPIMERASE"/>
    <property type="match status" value="1"/>
</dbReference>
<dbReference type="NCBIfam" id="NF005637">
    <property type="entry name" value="PRK07396.1"/>
    <property type="match status" value="1"/>
</dbReference>
<dbReference type="Gene3D" id="3.90.226.10">
    <property type="entry name" value="2-enoyl-CoA Hydratase, Chain A, domain 1"/>
    <property type="match status" value="1"/>
</dbReference>
<proteinExistence type="inferred from homology"/>
<evidence type="ECO:0000313" key="6">
    <source>
        <dbReference type="EMBL" id="EIE20709.1"/>
    </source>
</evidence>
<sequence>MGDPQTRRVQTLAAHLNPVQERQENSRQPVLLATEASTSSSLQQSNTASSSYERVHGKVSRLPAAWRNIPVVHGETLEDVRYEKADEGIAKITINRPEKRNAFRPQTTEEMMRCFSDARDDPNIGVVILTGEGAKAFCSGGDQSVRGEGGYVGPDKIPRLNVLDLQVQIRRLPKPVIAMVAGYAVGGGQILQMMCDITIAAENAIFGQTGPKVGSFDAGYGSTQMVRLVGQKKAREIWFLARLYNAQQALDMGLINTVVPLERLEEETLVWCREILRNSPTALRVLKAALNAAEDGQAGIQELGGNATLLFYQTEEGNEGRRAYLEKRPPDFTKFPRYP</sequence>
<dbReference type="FunFam" id="1.10.12.10:FF:000003">
    <property type="entry name" value="1,4-dihydroxy-2-naphthoyl-CoA synthase"/>
    <property type="match status" value="1"/>
</dbReference>
<accession>I0YQP0</accession>
<dbReference type="EMBL" id="AGSI01000014">
    <property type="protein sequence ID" value="EIE20709.1"/>
    <property type="molecule type" value="Genomic_DNA"/>
</dbReference>
<evidence type="ECO:0000256" key="4">
    <source>
        <dbReference type="RuleBase" id="RU003707"/>
    </source>
</evidence>
<evidence type="ECO:0000256" key="1">
    <source>
        <dbReference type="ARBA" id="ARBA00000177"/>
    </source>
</evidence>
<dbReference type="EC" id="4.1.3.36" evidence="3"/>
<comment type="caution">
    <text evidence="6">The sequence shown here is derived from an EMBL/GenBank/DDBJ whole genome shotgun (WGS) entry which is preliminary data.</text>
</comment>
<dbReference type="Pfam" id="PF00378">
    <property type="entry name" value="ECH_1"/>
    <property type="match status" value="1"/>
</dbReference>
<keyword evidence="2" id="KW-0456">Lyase</keyword>
<dbReference type="CDD" id="cd06558">
    <property type="entry name" value="crotonase-like"/>
    <property type="match status" value="1"/>
</dbReference>
<evidence type="ECO:0000256" key="5">
    <source>
        <dbReference type="SAM" id="MobiDB-lite"/>
    </source>
</evidence>
<dbReference type="STRING" id="574566.I0YQP0"/>
<dbReference type="Proteomes" id="UP000007264">
    <property type="component" value="Unassembled WGS sequence"/>
</dbReference>
<dbReference type="SUPFAM" id="SSF52096">
    <property type="entry name" value="ClpP/crotonase"/>
    <property type="match status" value="1"/>
</dbReference>
<evidence type="ECO:0000256" key="3">
    <source>
        <dbReference type="ARBA" id="ARBA00066833"/>
    </source>
</evidence>
<dbReference type="AlphaFoldDB" id="I0YQP0"/>
<dbReference type="NCBIfam" id="TIGR01929">
    <property type="entry name" value="menB"/>
    <property type="match status" value="1"/>
</dbReference>
<name>I0YQP0_COCSC</name>
<comment type="similarity">
    <text evidence="4">Belongs to the enoyl-CoA hydratase/isomerase family.</text>
</comment>
<dbReference type="OrthoDB" id="2018133at2759"/>
<dbReference type="GeneID" id="17038688"/>